<organism evidence="2 3">
    <name type="scientific">Thermacetogenium phaeum (strain ATCC BAA-254 / DSM 26808 / PB)</name>
    <dbReference type="NCBI Taxonomy" id="1089553"/>
    <lineage>
        <taxon>Bacteria</taxon>
        <taxon>Bacillati</taxon>
        <taxon>Bacillota</taxon>
        <taxon>Clostridia</taxon>
        <taxon>Thermoanaerobacterales</taxon>
        <taxon>Thermoanaerobacteraceae</taxon>
        <taxon>Thermacetogenium</taxon>
    </lineage>
</organism>
<dbReference type="EMBL" id="CP003732">
    <property type="protein sequence ID" value="AFV10460.1"/>
    <property type="molecule type" value="Genomic_DNA"/>
</dbReference>
<proteinExistence type="predicted"/>
<evidence type="ECO:0000313" key="3">
    <source>
        <dbReference type="Proteomes" id="UP000000467"/>
    </source>
</evidence>
<protein>
    <submittedName>
        <fullName evidence="2">Uncharacterized protein</fullName>
    </submittedName>
</protein>
<accession>K4LEQ3</accession>
<evidence type="ECO:0000256" key="1">
    <source>
        <dbReference type="SAM" id="Coils"/>
    </source>
</evidence>
<feature type="coiled-coil region" evidence="1">
    <location>
        <begin position="28"/>
        <end position="62"/>
    </location>
</feature>
<dbReference type="AlphaFoldDB" id="K4LEQ3"/>
<sequence>MDVLVDLKKLQQVVESFGSNPLIEKTIRKLISLRKQELKRTLRHLSEEIKALEQRYQLSSSDFQKRYAEGALGDDVDLIKWASFLDMQQRVQAQLGASREMTTARYFERLKMMLLQLEFVEEVIVREELITDDFGYLRLRFTLSNGDIVELFEYVVKDQNAIRTVNYSFHLQDANADFQGGRKAGRACRSAPGAGEKL</sequence>
<evidence type="ECO:0000313" key="2">
    <source>
        <dbReference type="EMBL" id="AFV10460.1"/>
    </source>
</evidence>
<dbReference type="KEGG" id="tpz:Tph_c02130"/>
<dbReference type="RefSeq" id="WP_015049379.1">
    <property type="nucleotide sequence ID" value="NC_018870.1"/>
</dbReference>
<name>K4LEQ3_THEPS</name>
<gene>
    <name evidence="2" type="ordered locus">Tph_c02130</name>
</gene>
<keyword evidence="3" id="KW-1185">Reference proteome</keyword>
<dbReference type="eggNOG" id="ENOG5033N5T">
    <property type="taxonomic scope" value="Bacteria"/>
</dbReference>
<keyword evidence="1" id="KW-0175">Coiled coil</keyword>
<dbReference type="OrthoDB" id="572460at2"/>
<dbReference type="HOGENOM" id="CLU_1377557_0_0_9"/>
<dbReference type="STRING" id="1089553.Tph_c02130"/>
<dbReference type="Proteomes" id="UP000000467">
    <property type="component" value="Chromosome"/>
</dbReference>
<reference evidence="2 3" key="1">
    <citation type="journal article" date="2012" name="BMC Genomics">
        <title>Genome-guided analysis of physiological and morphological traits of the fermentative acetate oxidizer Thermacetogenium phaeum.</title>
        <authorList>
            <person name="Oehler D."/>
            <person name="Poehlein A."/>
            <person name="Leimbach A."/>
            <person name="Muller N."/>
            <person name="Daniel R."/>
            <person name="Gottschalk G."/>
            <person name="Schink B."/>
        </authorList>
    </citation>
    <scope>NUCLEOTIDE SEQUENCE [LARGE SCALE GENOMIC DNA]</scope>
    <source>
        <strain evidence="3">ATCC BAA-254 / DSM 26808 / PB</strain>
    </source>
</reference>